<proteinExistence type="predicted"/>
<dbReference type="Proteomes" id="UP000799754">
    <property type="component" value="Unassembled WGS sequence"/>
</dbReference>
<accession>A0ACB6S8Z0</accession>
<protein>
    <submittedName>
        <fullName evidence="1">Uncharacterized protein</fullName>
    </submittedName>
</protein>
<evidence type="ECO:0000313" key="1">
    <source>
        <dbReference type="EMBL" id="KAF2629813.1"/>
    </source>
</evidence>
<evidence type="ECO:0000313" key="2">
    <source>
        <dbReference type="Proteomes" id="UP000799754"/>
    </source>
</evidence>
<organism evidence="1 2">
    <name type="scientific">Macroventuria anomochaeta</name>
    <dbReference type="NCBI Taxonomy" id="301207"/>
    <lineage>
        <taxon>Eukaryota</taxon>
        <taxon>Fungi</taxon>
        <taxon>Dikarya</taxon>
        <taxon>Ascomycota</taxon>
        <taxon>Pezizomycotina</taxon>
        <taxon>Dothideomycetes</taxon>
        <taxon>Pleosporomycetidae</taxon>
        <taxon>Pleosporales</taxon>
        <taxon>Pleosporineae</taxon>
        <taxon>Didymellaceae</taxon>
        <taxon>Macroventuria</taxon>
    </lineage>
</organism>
<sequence length="200" mass="22606">MYFYRAFTGLARSCRALDSISTQYLYARYEGPLEQPVAGFLRRLAHNDDLCHGLKHINILESTGNVRQGRVSRELVASIAQLPEPYHSAWVDEARSNLALRNEIELAILLFRATNQESITMEKGTERAERPFEDLTKPPLWLRTHVHAGPPSRYRSYALPQPPQPNPGPAILQPPVPYPHLRSPSASELPPSEPPRSRLP</sequence>
<comment type="caution">
    <text evidence="1">The sequence shown here is derived from an EMBL/GenBank/DDBJ whole genome shotgun (WGS) entry which is preliminary data.</text>
</comment>
<dbReference type="EMBL" id="MU006709">
    <property type="protein sequence ID" value="KAF2629813.1"/>
    <property type="molecule type" value="Genomic_DNA"/>
</dbReference>
<keyword evidence="2" id="KW-1185">Reference proteome</keyword>
<name>A0ACB6S8Z0_9PLEO</name>
<reference evidence="1" key="1">
    <citation type="journal article" date="2020" name="Stud. Mycol.">
        <title>101 Dothideomycetes genomes: a test case for predicting lifestyles and emergence of pathogens.</title>
        <authorList>
            <person name="Haridas S."/>
            <person name="Albert R."/>
            <person name="Binder M."/>
            <person name="Bloem J."/>
            <person name="Labutti K."/>
            <person name="Salamov A."/>
            <person name="Andreopoulos B."/>
            <person name="Baker S."/>
            <person name="Barry K."/>
            <person name="Bills G."/>
            <person name="Bluhm B."/>
            <person name="Cannon C."/>
            <person name="Castanera R."/>
            <person name="Culley D."/>
            <person name="Daum C."/>
            <person name="Ezra D."/>
            <person name="Gonzalez J."/>
            <person name="Henrissat B."/>
            <person name="Kuo A."/>
            <person name="Liang C."/>
            <person name="Lipzen A."/>
            <person name="Lutzoni F."/>
            <person name="Magnuson J."/>
            <person name="Mondo S."/>
            <person name="Nolan M."/>
            <person name="Ohm R."/>
            <person name="Pangilinan J."/>
            <person name="Park H.-J."/>
            <person name="Ramirez L."/>
            <person name="Alfaro M."/>
            <person name="Sun H."/>
            <person name="Tritt A."/>
            <person name="Yoshinaga Y."/>
            <person name="Zwiers L.-H."/>
            <person name="Turgeon B."/>
            <person name="Goodwin S."/>
            <person name="Spatafora J."/>
            <person name="Crous P."/>
            <person name="Grigoriev I."/>
        </authorList>
    </citation>
    <scope>NUCLEOTIDE SEQUENCE</scope>
    <source>
        <strain evidence="1">CBS 525.71</strain>
    </source>
</reference>
<gene>
    <name evidence="1" type="ORF">BU25DRAFT_420060</name>
</gene>